<accession>W9QP74</accession>
<evidence type="ECO:0008006" key="4">
    <source>
        <dbReference type="Google" id="ProtNLM"/>
    </source>
</evidence>
<feature type="region of interest" description="Disordered" evidence="1">
    <location>
        <begin position="127"/>
        <end position="172"/>
    </location>
</feature>
<evidence type="ECO:0000313" key="2">
    <source>
        <dbReference type="EMBL" id="EXB37145.1"/>
    </source>
</evidence>
<dbReference type="AlphaFoldDB" id="W9QP74"/>
<feature type="compositionally biased region" description="Basic and acidic residues" evidence="1">
    <location>
        <begin position="142"/>
        <end position="154"/>
    </location>
</feature>
<dbReference type="InterPro" id="IPR037476">
    <property type="entry name" value="PCH1"/>
</dbReference>
<evidence type="ECO:0000313" key="3">
    <source>
        <dbReference type="Proteomes" id="UP000030645"/>
    </source>
</evidence>
<gene>
    <name evidence="2" type="ORF">L484_018568</name>
</gene>
<dbReference type="Proteomes" id="UP000030645">
    <property type="component" value="Unassembled WGS sequence"/>
</dbReference>
<sequence length="721" mass="80284">MSENVGESYNDSDGGAKQAVHSHRSVWMSHWMSSTGCKSATKRACSRLSISLDSEEDAHDSKRQRLLGVLERAEKNESECDKGFSEMPETKRVKIIDDSVISGSEKLRSPFPMFNLLQRKGDNVLARKDEQGSSSHWGKLKSRTEWDSGSERHSSPMLQRAPVAETVSREKPLRPEGRLEYPEEEGIIENNSLDLTKPIKGDFTVSTSKIEPYGFNLRKTPIQSVSKQEETNLSNSIQESGERMTNSNSMVLVNEEAINGLFGRSRNPFVRPNDLALFPHDPSTSRSQQPESVSHKLQDHTGVGLFPRKNTPIELTKSEKLYPECFSVPSPPFSEHGVEAMRTCTTLDSMEESSRGSKKFSSIHRFLASKTSAFNLTEGGHMFKESTVSTKMKEKASSELFRYDQQNCFPIRTGVKLQLLGSSTASEEEKDAGELKTSSVNLNNESSAETNTMDLDTFRRKFISGVVSSSSNKHAELEQRSPTSQTALVAAREIGGRLPKTKLPDINQEPNSLAAYASSADTSSSKTQSLDAELLLSNAEQPTNFKSNTCLVSSLESELSSRWVKRLKLTPTSARGTQSSKMIEDHSHGKVNNFFSKIMKCGITSSEPITGRSHDKEQMTFSQRTTLWNDKFSSIKSVRQNRDVTLSHPWVQRLRHNAVSSPIERSKPVEISKPQCSKAMVDKCLKKQFPSLAAMALMGKAMGEFRSCQFRKKGSSIVWSS</sequence>
<dbReference type="STRING" id="981085.W9QP74"/>
<protein>
    <recommendedName>
        <fullName evidence="4">F-box protein</fullName>
    </recommendedName>
</protein>
<dbReference type="KEGG" id="mnt:21401535"/>
<feature type="compositionally biased region" description="Polar residues" evidence="1">
    <location>
        <begin position="1"/>
        <end position="11"/>
    </location>
</feature>
<dbReference type="OrthoDB" id="649277at2759"/>
<feature type="compositionally biased region" description="Polar residues" evidence="1">
    <location>
        <begin position="282"/>
        <end position="292"/>
    </location>
</feature>
<dbReference type="GO" id="GO:0010099">
    <property type="term" value="P:regulation of photomorphogenesis"/>
    <property type="evidence" value="ECO:0007669"/>
    <property type="project" value="InterPro"/>
</dbReference>
<dbReference type="eggNOG" id="ENOG502QVXQ">
    <property type="taxonomic scope" value="Eukaryota"/>
</dbReference>
<dbReference type="PANTHER" id="PTHR36062">
    <property type="entry name" value="OS01G0687300 PROTEIN"/>
    <property type="match status" value="1"/>
</dbReference>
<name>W9QP74_9ROSA</name>
<feature type="region of interest" description="Disordered" evidence="1">
    <location>
        <begin position="281"/>
        <end position="309"/>
    </location>
</feature>
<feature type="region of interest" description="Disordered" evidence="1">
    <location>
        <begin position="1"/>
        <end position="21"/>
    </location>
</feature>
<evidence type="ECO:0000256" key="1">
    <source>
        <dbReference type="SAM" id="MobiDB-lite"/>
    </source>
</evidence>
<dbReference type="EMBL" id="KE343604">
    <property type="protein sequence ID" value="EXB37145.1"/>
    <property type="molecule type" value="Genomic_DNA"/>
</dbReference>
<feature type="region of interest" description="Disordered" evidence="1">
    <location>
        <begin position="226"/>
        <end position="245"/>
    </location>
</feature>
<organism evidence="2 3">
    <name type="scientific">Morus notabilis</name>
    <dbReference type="NCBI Taxonomy" id="981085"/>
    <lineage>
        <taxon>Eukaryota</taxon>
        <taxon>Viridiplantae</taxon>
        <taxon>Streptophyta</taxon>
        <taxon>Embryophyta</taxon>
        <taxon>Tracheophyta</taxon>
        <taxon>Spermatophyta</taxon>
        <taxon>Magnoliopsida</taxon>
        <taxon>eudicotyledons</taxon>
        <taxon>Gunneridae</taxon>
        <taxon>Pentapetalae</taxon>
        <taxon>rosids</taxon>
        <taxon>fabids</taxon>
        <taxon>Rosales</taxon>
        <taxon>Moraceae</taxon>
        <taxon>Moreae</taxon>
        <taxon>Morus</taxon>
    </lineage>
</organism>
<keyword evidence="3" id="KW-1185">Reference proteome</keyword>
<dbReference type="PANTHER" id="PTHR36062:SF1">
    <property type="entry name" value="OS01G0687300 PROTEIN"/>
    <property type="match status" value="1"/>
</dbReference>
<reference evidence="3" key="1">
    <citation type="submission" date="2013-01" db="EMBL/GenBank/DDBJ databases">
        <title>Draft Genome Sequence of a Mulberry Tree, Morus notabilis C.K. Schneid.</title>
        <authorList>
            <person name="He N."/>
            <person name="Zhao S."/>
        </authorList>
    </citation>
    <scope>NUCLEOTIDE SEQUENCE</scope>
</reference>
<proteinExistence type="predicted"/>